<reference evidence="1 2" key="1">
    <citation type="submission" date="2016-07" db="EMBL/GenBank/DDBJ databases">
        <title>Pervasive Adenine N6-methylation of Active Genes in Fungi.</title>
        <authorList>
            <consortium name="DOE Joint Genome Institute"/>
            <person name="Mondo S.J."/>
            <person name="Dannebaum R.O."/>
            <person name="Kuo R.C."/>
            <person name="Labutti K."/>
            <person name="Haridas S."/>
            <person name="Kuo A."/>
            <person name="Salamov A."/>
            <person name="Ahrendt S.R."/>
            <person name="Lipzen A."/>
            <person name="Sullivan W."/>
            <person name="Andreopoulos W.B."/>
            <person name="Clum A."/>
            <person name="Lindquist E."/>
            <person name="Daum C."/>
            <person name="Ramamoorthy G.K."/>
            <person name="Gryganskyi A."/>
            <person name="Culley D."/>
            <person name="Magnuson J.K."/>
            <person name="James T.Y."/>
            <person name="O'Malley M.A."/>
            <person name="Stajich J.E."/>
            <person name="Spatafora J.W."/>
            <person name="Visel A."/>
            <person name="Grigoriev I.V."/>
        </authorList>
    </citation>
    <scope>NUCLEOTIDE SEQUENCE [LARGE SCALE GENOMIC DNA]</scope>
    <source>
        <strain evidence="1 2">NRRL 3116</strain>
    </source>
</reference>
<accession>A0A1Y2GKQ8</accession>
<sequence>MQAHTSLVSLPWQLQHNSPDNARGTSGSRSCSLSFRSSTMSSSWSSGTYPSPMLLPEIITLICSYLSRPDLAVAARFNRTWSKICLPLLYREISLNGRRFKIDSLELGIRRSGHFCLRLQAARDVNHWCSRIAGMLRCTPNLIDLDATWMNVDLLESLVFLQKLERLAISRLQGCYSEDSQFFEPFFQGSSRIRELNMADSSQMTDSTLVSIIKTSPHIQALTVSGNQCLTHQGLIRWCEQLSKSSSPPLSSPSKLDSIAMTELTTVNFANCNRIQPSGYRALFEHSRNLQHVNLMSTRVDDDALQVLANQNQGLENIILNCCPAISDHGLQAILRACRQLKAISLLYCNRISARIFFQSQWKCRGLEELRFSLNGWHQDLIEHGLEGGNGGGGGDTPAQDPEMNPSIIQPHLQEGADLQSMIYEPQLEFMIFGEPEWEVAALSEDDDDDGTYLADQVPIQSTTTTANNSSDSHDNDISIHYHSMDIDPPPSFQEYRQRLILTQLYRQIGQFTRLQTLVMRSINLPLNLNAGLSRLSRLKALQRIELAGLEQPFGPSEVNWLAGISLVTPIKSAQEQKHGPVAQQVEQTAFSGLKTRDVVSTTITVSQPLPMLRELAFIGGYSLSSDLLRKLKEYRPQLDIQLTQVRDAVA</sequence>
<protein>
    <recommendedName>
        <fullName evidence="3">F-box domain-containing protein</fullName>
    </recommendedName>
</protein>
<comment type="caution">
    <text evidence="1">The sequence shown here is derived from an EMBL/GenBank/DDBJ whole genome shotgun (WGS) entry which is preliminary data.</text>
</comment>
<dbReference type="SUPFAM" id="SSF52047">
    <property type="entry name" value="RNI-like"/>
    <property type="match status" value="1"/>
</dbReference>
<organism evidence="1 2">
    <name type="scientific">Lobosporangium transversale</name>
    <dbReference type="NCBI Taxonomy" id="64571"/>
    <lineage>
        <taxon>Eukaryota</taxon>
        <taxon>Fungi</taxon>
        <taxon>Fungi incertae sedis</taxon>
        <taxon>Mucoromycota</taxon>
        <taxon>Mortierellomycotina</taxon>
        <taxon>Mortierellomycetes</taxon>
        <taxon>Mortierellales</taxon>
        <taxon>Mortierellaceae</taxon>
        <taxon>Lobosporangium</taxon>
    </lineage>
</organism>
<dbReference type="OrthoDB" id="550575at2759"/>
<evidence type="ECO:0000313" key="1">
    <source>
        <dbReference type="EMBL" id="ORZ13792.1"/>
    </source>
</evidence>
<dbReference type="Pfam" id="PF13516">
    <property type="entry name" value="LRR_6"/>
    <property type="match status" value="1"/>
</dbReference>
<name>A0A1Y2GKQ8_9FUNG</name>
<proteinExistence type="predicted"/>
<dbReference type="SMART" id="SM00367">
    <property type="entry name" value="LRR_CC"/>
    <property type="match status" value="3"/>
</dbReference>
<evidence type="ECO:0000313" key="2">
    <source>
        <dbReference type="Proteomes" id="UP000193648"/>
    </source>
</evidence>
<dbReference type="STRING" id="64571.A0A1Y2GKQ8"/>
<dbReference type="InterPro" id="IPR006553">
    <property type="entry name" value="Leu-rich_rpt_Cys-con_subtyp"/>
</dbReference>
<dbReference type="GO" id="GO:0019005">
    <property type="term" value="C:SCF ubiquitin ligase complex"/>
    <property type="evidence" value="ECO:0007669"/>
    <property type="project" value="TreeGrafter"/>
</dbReference>
<dbReference type="PANTHER" id="PTHR13318">
    <property type="entry name" value="PARTNER OF PAIRED, ISOFORM B-RELATED"/>
    <property type="match status" value="1"/>
</dbReference>
<dbReference type="InParanoid" id="A0A1Y2GKQ8"/>
<keyword evidence="2" id="KW-1185">Reference proteome</keyword>
<dbReference type="InterPro" id="IPR032675">
    <property type="entry name" value="LRR_dom_sf"/>
</dbReference>
<dbReference type="GO" id="GO:0031146">
    <property type="term" value="P:SCF-dependent proteasomal ubiquitin-dependent protein catabolic process"/>
    <property type="evidence" value="ECO:0007669"/>
    <property type="project" value="TreeGrafter"/>
</dbReference>
<dbReference type="RefSeq" id="XP_021880576.1">
    <property type="nucleotide sequence ID" value="XM_022030185.1"/>
</dbReference>
<gene>
    <name evidence="1" type="ORF">BCR41DRAFT_422707</name>
</gene>
<dbReference type="Gene3D" id="3.80.10.10">
    <property type="entry name" value="Ribonuclease Inhibitor"/>
    <property type="match status" value="1"/>
</dbReference>
<dbReference type="EMBL" id="MCFF01000022">
    <property type="protein sequence ID" value="ORZ13792.1"/>
    <property type="molecule type" value="Genomic_DNA"/>
</dbReference>
<evidence type="ECO:0008006" key="3">
    <source>
        <dbReference type="Google" id="ProtNLM"/>
    </source>
</evidence>
<dbReference type="InterPro" id="IPR001611">
    <property type="entry name" value="Leu-rich_rpt"/>
</dbReference>
<dbReference type="GeneID" id="33572028"/>
<dbReference type="AlphaFoldDB" id="A0A1Y2GKQ8"/>
<dbReference type="Proteomes" id="UP000193648">
    <property type="component" value="Unassembled WGS sequence"/>
</dbReference>